<reference evidence="2 3" key="2">
    <citation type="submission" date="2018-09" db="EMBL/GenBank/DDBJ databases">
        <title>Genome of Sphaerochaeta halotolerans strain 4-11.</title>
        <authorList>
            <person name="Nazina T.N."/>
            <person name="Sokolova D.S."/>
        </authorList>
    </citation>
    <scope>NUCLEOTIDE SEQUENCE [LARGE SCALE GENOMIC DNA]</scope>
    <source>
        <strain evidence="2 3">4-11</strain>
    </source>
</reference>
<evidence type="ECO:0000313" key="3">
    <source>
        <dbReference type="Proteomes" id="UP000264002"/>
    </source>
</evidence>
<protein>
    <submittedName>
        <fullName evidence="2">ROK family protein</fullName>
    </submittedName>
</protein>
<gene>
    <name evidence="2" type="ORF">DYP60_13155</name>
</gene>
<dbReference type="InterPro" id="IPR000600">
    <property type="entry name" value="ROK"/>
</dbReference>
<dbReference type="Pfam" id="PF00480">
    <property type="entry name" value="ROK"/>
    <property type="match status" value="1"/>
</dbReference>
<keyword evidence="3" id="KW-1185">Reference proteome</keyword>
<evidence type="ECO:0000313" key="2">
    <source>
        <dbReference type="EMBL" id="RFU93753.1"/>
    </source>
</evidence>
<sequence>MESQKYIGIDIGGTKTAISLGNSNGGLINKRKFLTPSGVDAVIESIFAEVELLLYPSHTLDAIQAIGISCGGPLDSKRGIIQSPPNLPGWDGIPIVDIVSEHFGIPTYLENDANACALAEWYWGNGKGYDSIIFLTFGTGLGAGLILDGALYRGADGLAGEVGHWRMADTGPYCYYKHGSWESFVSGAGISGLYEIAAGKKLSAQKVCQLAKEGDAVAMRVIEQSGKMLGSGLALLIDLLNPQRIIIGSIYSRDEALFRPIMDQVLREETLSVPYARCEIVPSLLGEQLGDMAALGIARDHSVRRER</sequence>
<accession>A0A372ME76</accession>
<reference evidence="3" key="1">
    <citation type="submission" date="2018-08" db="EMBL/GenBank/DDBJ databases">
        <authorList>
            <person name="Grouzdev D.S."/>
            <person name="Krutkina M.S."/>
        </authorList>
    </citation>
    <scope>NUCLEOTIDE SEQUENCE [LARGE SCALE GENOMIC DNA]</scope>
    <source>
        <strain evidence="3">4-11</strain>
    </source>
</reference>
<comment type="similarity">
    <text evidence="1">Belongs to the ROK (NagC/XylR) family.</text>
</comment>
<dbReference type="InterPro" id="IPR043129">
    <property type="entry name" value="ATPase_NBD"/>
</dbReference>
<proteinExistence type="inferred from homology"/>
<dbReference type="Gene3D" id="3.30.420.40">
    <property type="match status" value="2"/>
</dbReference>
<dbReference type="Proteomes" id="UP000264002">
    <property type="component" value="Unassembled WGS sequence"/>
</dbReference>
<dbReference type="SUPFAM" id="SSF53067">
    <property type="entry name" value="Actin-like ATPase domain"/>
    <property type="match status" value="1"/>
</dbReference>
<dbReference type="PANTHER" id="PTHR18964">
    <property type="entry name" value="ROK (REPRESSOR, ORF, KINASE) FAMILY"/>
    <property type="match status" value="1"/>
</dbReference>
<dbReference type="EMBL" id="QUWK01000020">
    <property type="protein sequence ID" value="RFU93753.1"/>
    <property type="molecule type" value="Genomic_DNA"/>
</dbReference>
<name>A0A372ME76_9SPIR</name>
<dbReference type="CDD" id="cd23763">
    <property type="entry name" value="ASKHA_ATPase_ROK"/>
    <property type="match status" value="1"/>
</dbReference>
<dbReference type="RefSeq" id="WP_117331476.1">
    <property type="nucleotide sequence ID" value="NZ_QUWK01000020.1"/>
</dbReference>
<dbReference type="PANTHER" id="PTHR18964:SF149">
    <property type="entry name" value="BIFUNCTIONAL UDP-N-ACETYLGLUCOSAMINE 2-EPIMERASE_N-ACETYLMANNOSAMINE KINASE"/>
    <property type="match status" value="1"/>
</dbReference>
<evidence type="ECO:0000256" key="1">
    <source>
        <dbReference type="ARBA" id="ARBA00006479"/>
    </source>
</evidence>
<comment type="caution">
    <text evidence="2">The sequence shown here is derived from an EMBL/GenBank/DDBJ whole genome shotgun (WGS) entry which is preliminary data.</text>
</comment>
<organism evidence="2 3">
    <name type="scientific">Sphaerochaeta halotolerans</name>
    <dbReference type="NCBI Taxonomy" id="2293840"/>
    <lineage>
        <taxon>Bacteria</taxon>
        <taxon>Pseudomonadati</taxon>
        <taxon>Spirochaetota</taxon>
        <taxon>Spirochaetia</taxon>
        <taxon>Spirochaetales</taxon>
        <taxon>Sphaerochaetaceae</taxon>
        <taxon>Sphaerochaeta</taxon>
    </lineage>
</organism>
<dbReference type="AlphaFoldDB" id="A0A372ME76"/>